<feature type="compositionally biased region" description="Low complexity" evidence="3">
    <location>
        <begin position="584"/>
        <end position="595"/>
    </location>
</feature>
<gene>
    <name evidence="6" type="primary">LOC105270548</name>
</gene>
<dbReference type="GO" id="GO:0051496">
    <property type="term" value="P:positive regulation of stress fiber assembly"/>
    <property type="evidence" value="ECO:0007669"/>
    <property type="project" value="UniProtKB-ARBA"/>
</dbReference>
<protein>
    <submittedName>
        <fullName evidence="6">Rho guanine nucleotide exchange factor 17</fullName>
    </submittedName>
</protein>
<feature type="compositionally biased region" description="Basic and acidic residues" evidence="3">
    <location>
        <begin position="418"/>
        <end position="437"/>
    </location>
</feature>
<feature type="compositionally biased region" description="Polar residues" evidence="3">
    <location>
        <begin position="324"/>
        <end position="334"/>
    </location>
</feature>
<dbReference type="KEGG" id="fas:105270548"/>
<dbReference type="PROSITE" id="PS50010">
    <property type="entry name" value="DH_2"/>
    <property type="match status" value="1"/>
</dbReference>
<dbReference type="Proteomes" id="UP000694866">
    <property type="component" value="Unplaced"/>
</dbReference>
<dbReference type="Gene3D" id="1.20.900.10">
    <property type="entry name" value="Dbl homology (DH) domain"/>
    <property type="match status" value="1"/>
</dbReference>
<feature type="compositionally biased region" description="Gly residues" evidence="3">
    <location>
        <begin position="1"/>
        <end position="13"/>
    </location>
</feature>
<reference evidence="6" key="1">
    <citation type="submission" date="2025-08" db="UniProtKB">
        <authorList>
            <consortium name="RefSeq"/>
        </authorList>
    </citation>
    <scope>IDENTIFICATION</scope>
    <source>
        <strain evidence="6">USDA-PBARC FA_bdor</strain>
        <tissue evidence="6">Whole organism</tissue>
    </source>
</reference>
<dbReference type="FunFam" id="1.20.900.10:FF:000003">
    <property type="entry name" value="Rho guanine nucleotide exchange factor 10 like"/>
    <property type="match status" value="1"/>
</dbReference>
<feature type="compositionally biased region" description="Polar residues" evidence="3">
    <location>
        <begin position="654"/>
        <end position="674"/>
    </location>
</feature>
<keyword evidence="2" id="KW-0175">Coiled coil</keyword>
<dbReference type="InterPro" id="IPR039919">
    <property type="entry name" value="ARHGEF10/ARHGEF17"/>
</dbReference>
<dbReference type="InterPro" id="IPR015943">
    <property type="entry name" value="WD40/YVTN_repeat-like_dom_sf"/>
</dbReference>
<sequence>MPRISGDGGGGGAKNEKSSGLGGWFGGAARVMTGSGGGGYVILGGTKYGIRLSQESIPPETSQEDQMEKIHRNPRQSDSRECLNPGESKERCPERSSDLSSSITDCCCIGPRSKLPLPRIPLSSCTRISKGGDTIGMGNTASTTGADVTKISGEEERQSIQSPTRFESTRLPPNSNANNNCGGLLMGSHGTQPQSSTSSSTTHTNSSNTITTTANAGLAPSSFTPIAHNTVSVPRQIAQWTKHHTLKLQEPAITAVDRLHRFRWSGGGGGGAGGRGKKSSSGPRSEKAERLRELTEKLQKGPAPVPPPRRPSRIHTSSPPPSGAHQQSANSDVRPSSGRSYTYSEGSTSSSNNSDNPKKFVRSESVGEECHHEHVTDDSRNRPQSSPNHDHHYHPPNQHGFLSRRTSRSSNDSGVNRHSGDIEQVKRSADRHSEPKHYRQCSDSLIDSNKCVSDIGELTGGNESEARDALSRLEPRGPLLAFHRGAPCRSASFGQVDFNQGNRHRTQTISPPNGDESSDVRASTLPRRRGNTSSPTASSPQKSPDRQSPCASTPSVDSAVGSAEGLGVHQSRTLEELRPRSDGSDSLATSSALTSPEPPVPSDNHDLRITTQESSGSDHVLMVEQLHQVMGSNNGDEVEAKVIITPPPEEPRLSQASETSEALSETPSGASSPSGKIRRCRGDTSKRRKGVYITQWPEPSENERNKLAAQSSEEKEDQPATLSDLSDCEGHTPRRYSKRPLRGPYGQMLEAEMAKPRSTDIALEDNIRQRRKISANLSYSPGVNSNSEPPTPCHHRTTSSPSKLEGLPGPSPELLAELLRGSSERVSRSPAHRNDTRTHVVVELYDTEKSYVEALQILVNKYLQTLKNSENSGLVDAAVVDEIFYQVPAILSHHEIFLEELRKRLETWELRQTIGDVFLDVFTKPVVLETYTLFLDNWKSAKKAIKTTCQTKPAFARFLDTMEREHKGKLGLDQLLIKPVQKIPRYELLIQRLLKHTDKSHPDYELLTAAQREVHELVVKINCTERESLEWEQQQTTLREVQSLVEGLAGIVTNDRAFVRHDLVTIASNQGTRKERALFLFSDLLVITSIKRRSGTIRKPSTTSCPNSLVGLLEANKYKLLMRISLDDLEVMKAKDENLRRMAREVDHLREDCARLSQLQELAGTLHGSKHQLEDLIKELLSQTQRQLAERNAAHSQLACLELTLNTQSGIENISVMFTKPDKRASWEESFNEAKQKLAFSADRRPCPEFVGPLPIRKTRAGLQFTCAAPTILNGQGVRDVWVCNSDGYVGQVCVLSLTPEPPQVTSCNGVCNARILCVAGIPAGSSSSNSCTLSKKKFTVSKSGISISIQDTDVSSGNIQLDSSSSSEDSDSDDIPCADTAGGSLCGDVSSIDGTIEEDMNQPTMWLGTEDGCIHVYNCNDNIRIKKNKVKIQPGSGVHCIMYVEDKVFASLANGDVVIYSRDHCGWNTLEPLTVSVGTPSSPVTKMVPVAGKLWCSCHNIVKVLNISTLEIEHSMNVSGDTTRPISCMATSGGVGVWISLHNSAVLRLFHATTYECLTDINIAPAVTKMLSSCDDIIRQHKAACLRVTALLACNDLLWIGTSAGVLLTVPIPHMKPSTQRLSQPPLVTGIPHGHTGHVRFLTCVEIPSPSKPDPLPKVNLYSMKNTKTNQNNMERTKLLVISGGDGYEDFRGPQASAELQAGREDSTNHLLLWKV</sequence>
<dbReference type="Pfam" id="PF00621">
    <property type="entry name" value="RhoGEF"/>
    <property type="match status" value="1"/>
</dbReference>
<feature type="compositionally biased region" description="Low complexity" evidence="3">
    <location>
        <begin position="336"/>
        <end position="354"/>
    </location>
</feature>
<organism evidence="5 6">
    <name type="scientific">Fopius arisanus</name>
    <dbReference type="NCBI Taxonomy" id="64838"/>
    <lineage>
        <taxon>Eukaryota</taxon>
        <taxon>Metazoa</taxon>
        <taxon>Ecdysozoa</taxon>
        <taxon>Arthropoda</taxon>
        <taxon>Hexapoda</taxon>
        <taxon>Insecta</taxon>
        <taxon>Pterygota</taxon>
        <taxon>Neoptera</taxon>
        <taxon>Endopterygota</taxon>
        <taxon>Hymenoptera</taxon>
        <taxon>Apocrita</taxon>
        <taxon>Ichneumonoidea</taxon>
        <taxon>Braconidae</taxon>
        <taxon>Opiinae</taxon>
        <taxon>Fopius</taxon>
    </lineage>
</organism>
<dbReference type="GO" id="GO:0030036">
    <property type="term" value="P:actin cytoskeleton organization"/>
    <property type="evidence" value="ECO:0007669"/>
    <property type="project" value="TreeGrafter"/>
</dbReference>
<dbReference type="GeneID" id="105270548"/>
<evidence type="ECO:0000313" key="5">
    <source>
        <dbReference type="Proteomes" id="UP000694866"/>
    </source>
</evidence>
<dbReference type="RefSeq" id="XP_011309875.1">
    <property type="nucleotide sequence ID" value="XM_011311573.1"/>
</dbReference>
<feature type="compositionally biased region" description="Polar residues" evidence="3">
    <location>
        <begin position="776"/>
        <end position="788"/>
    </location>
</feature>
<dbReference type="Gene3D" id="2.30.29.30">
    <property type="entry name" value="Pleckstrin-homology domain (PH domain)/Phosphotyrosine-binding domain (PTB)"/>
    <property type="match status" value="1"/>
</dbReference>
<keyword evidence="1" id="KW-0344">Guanine-nucleotide releasing factor</keyword>
<dbReference type="InterPro" id="IPR000219">
    <property type="entry name" value="DH_dom"/>
</dbReference>
<evidence type="ECO:0000256" key="1">
    <source>
        <dbReference type="ARBA" id="ARBA00022658"/>
    </source>
</evidence>
<evidence type="ECO:0000256" key="3">
    <source>
        <dbReference type="SAM" id="MobiDB-lite"/>
    </source>
</evidence>
<feature type="region of interest" description="Disordered" evidence="3">
    <location>
        <begin position="490"/>
        <end position="618"/>
    </location>
</feature>
<dbReference type="Pfam" id="PF19056">
    <property type="entry name" value="WD40_2"/>
    <property type="match status" value="1"/>
</dbReference>
<feature type="compositionally biased region" description="Low complexity" evidence="3">
    <location>
        <begin position="804"/>
        <end position="814"/>
    </location>
</feature>
<feature type="region of interest" description="Disordered" evidence="3">
    <location>
        <begin position="776"/>
        <end position="814"/>
    </location>
</feature>
<feature type="compositionally biased region" description="Basic and acidic residues" evidence="3">
    <location>
        <begin position="368"/>
        <end position="381"/>
    </location>
</feature>
<feature type="region of interest" description="Disordered" evidence="3">
    <location>
        <begin position="264"/>
        <end position="472"/>
    </location>
</feature>
<dbReference type="GO" id="GO:0005737">
    <property type="term" value="C:cytoplasm"/>
    <property type="evidence" value="ECO:0007669"/>
    <property type="project" value="UniProtKB-ARBA"/>
</dbReference>
<evidence type="ECO:0000313" key="6">
    <source>
        <dbReference type="RefSeq" id="XP_011309875.1"/>
    </source>
</evidence>
<feature type="compositionally biased region" description="Low complexity" evidence="3">
    <location>
        <begin position="187"/>
        <end position="213"/>
    </location>
</feature>
<dbReference type="Pfam" id="PF19057">
    <property type="entry name" value="PH_19"/>
    <property type="match status" value="1"/>
</dbReference>
<feature type="compositionally biased region" description="Polar residues" evidence="3">
    <location>
        <begin position="159"/>
        <end position="181"/>
    </location>
</feature>
<keyword evidence="5" id="KW-1185">Reference proteome</keyword>
<feature type="compositionally biased region" description="Basic and acidic residues" evidence="3">
    <location>
        <begin position="284"/>
        <end position="299"/>
    </location>
</feature>
<accession>A0A9R1TIA8</accession>
<dbReference type="SUPFAM" id="SSF50729">
    <property type="entry name" value="PH domain-like"/>
    <property type="match status" value="1"/>
</dbReference>
<dbReference type="InterPro" id="IPR011993">
    <property type="entry name" value="PH-like_dom_sf"/>
</dbReference>
<evidence type="ECO:0000259" key="4">
    <source>
        <dbReference type="PROSITE" id="PS50010"/>
    </source>
</evidence>
<feature type="compositionally biased region" description="Polar residues" evidence="3">
    <location>
        <begin position="497"/>
        <end position="511"/>
    </location>
</feature>
<feature type="compositionally biased region" description="Polar residues" evidence="3">
    <location>
        <begin position="531"/>
        <end position="542"/>
    </location>
</feature>
<feature type="compositionally biased region" description="Basic and acidic residues" evidence="3">
    <location>
        <begin position="572"/>
        <end position="583"/>
    </location>
</feature>
<evidence type="ECO:0000256" key="2">
    <source>
        <dbReference type="SAM" id="Coils"/>
    </source>
</evidence>
<feature type="compositionally biased region" description="Basic and acidic residues" evidence="3">
    <location>
        <begin position="66"/>
        <end position="97"/>
    </location>
</feature>
<dbReference type="PANTHER" id="PTHR12877">
    <property type="entry name" value="RHO GUANINE NUCLEOTIDE EXCHANGE FACTOR"/>
    <property type="match status" value="1"/>
</dbReference>
<dbReference type="SUPFAM" id="SSF50998">
    <property type="entry name" value="Quinoprotein alcohol dehydrogenase-like"/>
    <property type="match status" value="1"/>
</dbReference>
<dbReference type="InterPro" id="IPR035899">
    <property type="entry name" value="DBL_dom_sf"/>
</dbReference>
<dbReference type="InterPro" id="IPR011047">
    <property type="entry name" value="Quinoprotein_ADH-like_sf"/>
</dbReference>
<dbReference type="CDD" id="cd00160">
    <property type="entry name" value="RhoGEF"/>
    <property type="match status" value="1"/>
</dbReference>
<dbReference type="OrthoDB" id="4066896at2759"/>
<dbReference type="SMART" id="SM00325">
    <property type="entry name" value="RhoGEF"/>
    <property type="match status" value="1"/>
</dbReference>
<feature type="region of interest" description="Disordered" evidence="3">
    <location>
        <begin position="1"/>
        <end position="26"/>
    </location>
</feature>
<feature type="compositionally biased region" description="Polar residues" evidence="3">
    <location>
        <begin position="441"/>
        <end position="451"/>
    </location>
</feature>
<proteinExistence type="predicted"/>
<feature type="coiled-coil region" evidence="2">
    <location>
        <begin position="1132"/>
        <end position="1190"/>
    </location>
</feature>
<feature type="region of interest" description="Disordered" evidence="3">
    <location>
        <begin position="56"/>
        <end position="99"/>
    </location>
</feature>
<feature type="compositionally biased region" description="Gly residues" evidence="3">
    <location>
        <begin position="265"/>
        <end position="274"/>
    </location>
</feature>
<dbReference type="Gene3D" id="2.130.10.10">
    <property type="entry name" value="YVTN repeat-like/Quinoprotein amine dehydrogenase"/>
    <property type="match status" value="1"/>
</dbReference>
<dbReference type="PANTHER" id="PTHR12877:SF15">
    <property type="entry name" value="RHO GUANINE NUCLEOTIDE EXCHANGE FACTOR 17"/>
    <property type="match status" value="1"/>
</dbReference>
<dbReference type="SUPFAM" id="SSF48065">
    <property type="entry name" value="DBL homology domain (DH-domain)"/>
    <property type="match status" value="1"/>
</dbReference>
<feature type="region of interest" description="Disordered" evidence="3">
    <location>
        <begin position="154"/>
        <end position="216"/>
    </location>
</feature>
<name>A0A9R1TIA8_9HYME</name>
<dbReference type="GO" id="GO:0005085">
    <property type="term" value="F:guanyl-nucleotide exchange factor activity"/>
    <property type="evidence" value="ECO:0007669"/>
    <property type="project" value="UniProtKB-KW"/>
</dbReference>
<feature type="region of interest" description="Disordered" evidence="3">
    <location>
        <begin position="631"/>
        <end position="744"/>
    </location>
</feature>
<feature type="domain" description="DH" evidence="4">
    <location>
        <begin position="836"/>
        <end position="1024"/>
    </location>
</feature>